<dbReference type="PANTHER" id="PTHR11884">
    <property type="entry name" value="SELECTIN LIGAND RELATED"/>
    <property type="match status" value="1"/>
</dbReference>
<keyword evidence="10" id="KW-1185">Reference proteome</keyword>
<reference evidence="9" key="1">
    <citation type="submission" date="2013-04" db="EMBL/GenBank/DDBJ databases">
        <authorList>
            <person name="Qu J."/>
            <person name="Murali S.C."/>
            <person name="Bandaranaike D."/>
            <person name="Bellair M."/>
            <person name="Blankenburg K."/>
            <person name="Chao H."/>
            <person name="Dinh H."/>
            <person name="Doddapaneni H."/>
            <person name="Downs B."/>
            <person name="Dugan-Rocha S."/>
            <person name="Elkadiri S."/>
            <person name="Gnanaolivu R.D."/>
            <person name="Hernandez B."/>
            <person name="Javaid M."/>
            <person name="Jayaseelan J.C."/>
            <person name="Lee S."/>
            <person name="Li M."/>
            <person name="Ming W."/>
            <person name="Munidasa M."/>
            <person name="Muniz J."/>
            <person name="Nguyen L."/>
            <person name="Ongeri F."/>
            <person name="Osuji N."/>
            <person name="Pu L.-L."/>
            <person name="Puazo M."/>
            <person name="Qu C."/>
            <person name="Quiroz J."/>
            <person name="Raj R."/>
            <person name="Weissenberger G."/>
            <person name="Xin Y."/>
            <person name="Zou X."/>
            <person name="Han Y."/>
            <person name="Richards S."/>
            <person name="Worley K."/>
            <person name="Muzny D."/>
            <person name="Gibbs R."/>
        </authorList>
    </citation>
    <scope>NUCLEOTIDE SEQUENCE</scope>
    <source>
        <strain evidence="9">Sampled in the wild</strain>
    </source>
</reference>
<feature type="repeat" description="Cys-rich GLG1" evidence="8">
    <location>
        <begin position="5"/>
        <end position="68"/>
    </location>
</feature>
<evidence type="ECO:0000256" key="4">
    <source>
        <dbReference type="ARBA" id="ARBA00022737"/>
    </source>
</evidence>
<evidence type="ECO:0000256" key="8">
    <source>
        <dbReference type="PROSITE-ProRule" id="PRU00622"/>
    </source>
</evidence>
<keyword evidence="5" id="KW-1133">Transmembrane helix</keyword>
<organism evidence="9 10">
    <name type="scientific">Ladona fulva</name>
    <name type="common">Scarce chaser dragonfly</name>
    <name type="synonym">Libellula fulva</name>
    <dbReference type="NCBI Taxonomy" id="123851"/>
    <lineage>
        <taxon>Eukaryota</taxon>
        <taxon>Metazoa</taxon>
        <taxon>Ecdysozoa</taxon>
        <taxon>Arthropoda</taxon>
        <taxon>Hexapoda</taxon>
        <taxon>Insecta</taxon>
        <taxon>Pterygota</taxon>
        <taxon>Palaeoptera</taxon>
        <taxon>Odonata</taxon>
        <taxon>Epiprocta</taxon>
        <taxon>Anisoptera</taxon>
        <taxon>Libelluloidea</taxon>
        <taxon>Libellulidae</taxon>
        <taxon>Ladona</taxon>
    </lineage>
</organism>
<keyword evidence="3" id="KW-0732">Signal</keyword>
<protein>
    <recommendedName>
        <fullName evidence="11">Golgi apparatus protein 1</fullName>
    </recommendedName>
</protein>
<proteinExistence type="predicted"/>
<dbReference type="AlphaFoldDB" id="A0A8K0PAR3"/>
<dbReference type="GO" id="GO:0000139">
    <property type="term" value="C:Golgi membrane"/>
    <property type="evidence" value="ECO:0007669"/>
    <property type="project" value="InterPro"/>
</dbReference>
<feature type="repeat" description="Cys-rich GLG1" evidence="8">
    <location>
        <begin position="71"/>
        <end position="130"/>
    </location>
</feature>
<dbReference type="GO" id="GO:0017134">
    <property type="term" value="F:fibroblast growth factor binding"/>
    <property type="evidence" value="ECO:0007669"/>
    <property type="project" value="TreeGrafter"/>
</dbReference>
<dbReference type="PROSITE" id="PS51289">
    <property type="entry name" value="GLG1_C_RICH"/>
    <property type="match status" value="3"/>
</dbReference>
<name>A0A8K0PAR3_LADFU</name>
<evidence type="ECO:0000256" key="3">
    <source>
        <dbReference type="ARBA" id="ARBA00022729"/>
    </source>
</evidence>
<evidence type="ECO:0000256" key="6">
    <source>
        <dbReference type="ARBA" id="ARBA00023136"/>
    </source>
</evidence>
<comment type="caution">
    <text evidence="9">The sequence shown here is derived from an EMBL/GenBank/DDBJ whole genome shotgun (WGS) entry which is preliminary data.</text>
</comment>
<keyword evidence="6" id="KW-0472">Membrane</keyword>
<evidence type="ECO:0000313" key="9">
    <source>
        <dbReference type="EMBL" id="KAG8238128.1"/>
    </source>
</evidence>
<keyword evidence="2" id="KW-0812">Transmembrane</keyword>
<dbReference type="InterPro" id="IPR017873">
    <property type="entry name" value="Cys-rich_GLG1_repeat_euk"/>
</dbReference>
<dbReference type="OrthoDB" id="2015434at2759"/>
<evidence type="ECO:0000256" key="1">
    <source>
        <dbReference type="ARBA" id="ARBA00004479"/>
    </source>
</evidence>
<sequence>MLYHRLSVDCKVAVSNYTELEAGHVEINPIILAECKDIINKFCKEELEGGFDKGGVMDCLVSHKNDPEVRSDGYRCRAAVEHFQLISLKSYHFSYKFKEACRPHVVRYCPKSKTKMDVVSCLSEKVRNETLSGQRPSISRECRQQLRAQLLQRHESINLDPSLKAVCFSDVRSLCVNVKPGDGQVLECLQNARHQLSAECHRAIFNVEREELTDNSVDYMLLTACSKPLKQYCPQVDLSKALECLK</sequence>
<evidence type="ECO:0000256" key="2">
    <source>
        <dbReference type="ARBA" id="ARBA00022692"/>
    </source>
</evidence>
<dbReference type="PANTHER" id="PTHR11884:SF1">
    <property type="entry name" value="GOLGI APPARATUS PROTEIN 1"/>
    <property type="match status" value="1"/>
</dbReference>
<evidence type="ECO:0008006" key="11">
    <source>
        <dbReference type="Google" id="ProtNLM"/>
    </source>
</evidence>
<dbReference type="EMBL" id="KZ309283">
    <property type="protein sequence ID" value="KAG8238128.1"/>
    <property type="molecule type" value="Genomic_DNA"/>
</dbReference>
<keyword evidence="4" id="KW-0677">Repeat</keyword>
<reference evidence="9" key="2">
    <citation type="submission" date="2017-10" db="EMBL/GenBank/DDBJ databases">
        <title>Ladona fulva Genome sequencing and assembly.</title>
        <authorList>
            <person name="Murali S."/>
            <person name="Richards S."/>
            <person name="Bandaranaike D."/>
            <person name="Bellair M."/>
            <person name="Blankenburg K."/>
            <person name="Chao H."/>
            <person name="Dinh H."/>
            <person name="Doddapaneni H."/>
            <person name="Dugan-Rocha S."/>
            <person name="Elkadiri S."/>
            <person name="Gnanaolivu R."/>
            <person name="Hernandez B."/>
            <person name="Skinner E."/>
            <person name="Javaid M."/>
            <person name="Lee S."/>
            <person name="Li M."/>
            <person name="Ming W."/>
            <person name="Munidasa M."/>
            <person name="Muniz J."/>
            <person name="Nguyen L."/>
            <person name="Hughes D."/>
            <person name="Osuji N."/>
            <person name="Pu L.-L."/>
            <person name="Puazo M."/>
            <person name="Qu C."/>
            <person name="Quiroz J."/>
            <person name="Raj R."/>
            <person name="Weissenberger G."/>
            <person name="Xin Y."/>
            <person name="Zou X."/>
            <person name="Han Y."/>
            <person name="Worley K."/>
            <person name="Muzny D."/>
            <person name="Gibbs R."/>
        </authorList>
    </citation>
    <scope>NUCLEOTIDE SEQUENCE</scope>
    <source>
        <strain evidence="9">Sampled in the wild</strain>
    </source>
</reference>
<dbReference type="InterPro" id="IPR001893">
    <property type="entry name" value="Cys-rich_GLG1_repeat"/>
</dbReference>
<feature type="repeat" description="Cys-rich GLG1" evidence="8">
    <location>
        <begin position="137"/>
        <end position="197"/>
    </location>
</feature>
<evidence type="ECO:0000313" key="10">
    <source>
        <dbReference type="Proteomes" id="UP000792457"/>
    </source>
</evidence>
<accession>A0A8K0PAR3</accession>
<evidence type="ECO:0000256" key="5">
    <source>
        <dbReference type="ARBA" id="ARBA00022989"/>
    </source>
</evidence>
<feature type="non-terminal residue" evidence="9">
    <location>
        <position position="1"/>
    </location>
</feature>
<dbReference type="Pfam" id="PF00839">
    <property type="entry name" value="Cys_rich_FGFR"/>
    <property type="match status" value="4"/>
</dbReference>
<gene>
    <name evidence="9" type="ORF">J437_LFUL012742</name>
</gene>
<dbReference type="Proteomes" id="UP000792457">
    <property type="component" value="Unassembled WGS sequence"/>
</dbReference>
<keyword evidence="7" id="KW-0325">Glycoprotein</keyword>
<evidence type="ECO:0000256" key="7">
    <source>
        <dbReference type="ARBA" id="ARBA00023180"/>
    </source>
</evidence>
<comment type="subcellular location">
    <subcellularLocation>
        <location evidence="1">Membrane</location>
        <topology evidence="1">Single-pass type I membrane protein</topology>
    </subcellularLocation>
</comment>
<dbReference type="InterPro" id="IPR039728">
    <property type="entry name" value="GLG1"/>
</dbReference>